<evidence type="ECO:0000259" key="3">
    <source>
        <dbReference type="SMART" id="SM00717"/>
    </source>
</evidence>
<dbReference type="Pfam" id="PF00249">
    <property type="entry name" value="Myb_DNA-binding"/>
    <property type="match status" value="1"/>
</dbReference>
<feature type="compositionally biased region" description="Polar residues" evidence="2">
    <location>
        <begin position="201"/>
        <end position="218"/>
    </location>
</feature>
<sequence length="319" mass="35806">MEGVGRRSKRIIEKKIEVKKEPEPVSGLRRWSEEEQMKLLRCLKLYGHNNVEKMVEALPGRSADDIRKYLLVIHSDARSKADTQSNIHYWLSRSKSEMEKNTNVKTSDNYHLALSMKCLAVDGLIENHPDPAVCNGIDFVAAYRLLYQALLGYPLQPVNKATSDFICETFINVNANKDLTSISMMTDLLRNKFGEEKNEDGQTNSVNTNAGTSGQNNDNSYSIKKPVKVYQRKRPAKSVSDVPPIKVVLKEGDNAAEGNMKYYSLEIEGNKNVSSVAVPVPLTVTQDKLQLEDITSKLWSSVGFNPLGLPEAVFKKRNI</sequence>
<evidence type="ECO:0000256" key="1">
    <source>
        <dbReference type="ARBA" id="ARBA00004123"/>
    </source>
</evidence>
<protein>
    <recommendedName>
        <fullName evidence="3">Myb-like domain-containing protein</fullName>
    </recommendedName>
</protein>
<comment type="subcellular location">
    <subcellularLocation>
        <location evidence="1">Nucleus</location>
    </subcellularLocation>
</comment>
<reference evidence="4" key="1">
    <citation type="journal article" date="2024" name="Gigascience">
        <title>Chromosome-level genome of the poultry shaft louse Menopon gallinae provides insight into the host-switching and adaptive evolution of parasitic lice.</title>
        <authorList>
            <person name="Xu Y."/>
            <person name="Ma L."/>
            <person name="Liu S."/>
            <person name="Liang Y."/>
            <person name="Liu Q."/>
            <person name="He Z."/>
            <person name="Tian L."/>
            <person name="Duan Y."/>
            <person name="Cai W."/>
            <person name="Li H."/>
            <person name="Song F."/>
        </authorList>
    </citation>
    <scope>NUCLEOTIDE SEQUENCE</scope>
    <source>
        <strain evidence="4">Cailab_2023a</strain>
    </source>
</reference>
<evidence type="ECO:0000256" key="2">
    <source>
        <dbReference type="SAM" id="MobiDB-lite"/>
    </source>
</evidence>
<name>A0AAW2HT82_9NEOP</name>
<dbReference type="CDD" id="cd00167">
    <property type="entry name" value="SANT"/>
    <property type="match status" value="1"/>
</dbReference>
<dbReference type="AlphaFoldDB" id="A0AAW2HT82"/>
<comment type="caution">
    <text evidence="4">The sequence shown here is derived from an EMBL/GenBank/DDBJ whole genome shotgun (WGS) entry which is preliminary data.</text>
</comment>
<feature type="region of interest" description="Disordered" evidence="2">
    <location>
        <begin position="195"/>
        <end position="218"/>
    </location>
</feature>
<dbReference type="EMBL" id="JARGDH010000003">
    <property type="protein sequence ID" value="KAL0273139.1"/>
    <property type="molecule type" value="Genomic_DNA"/>
</dbReference>
<dbReference type="SMART" id="SM00717">
    <property type="entry name" value="SANT"/>
    <property type="match status" value="1"/>
</dbReference>
<dbReference type="GO" id="GO:0005634">
    <property type="term" value="C:nucleus"/>
    <property type="evidence" value="ECO:0007669"/>
    <property type="project" value="UniProtKB-SubCell"/>
</dbReference>
<feature type="domain" description="Myb-like" evidence="3">
    <location>
        <begin position="27"/>
        <end position="76"/>
    </location>
</feature>
<accession>A0AAW2HT82</accession>
<proteinExistence type="predicted"/>
<evidence type="ECO:0000313" key="4">
    <source>
        <dbReference type="EMBL" id="KAL0273139.1"/>
    </source>
</evidence>
<dbReference type="SUPFAM" id="SSF46689">
    <property type="entry name" value="Homeodomain-like"/>
    <property type="match status" value="1"/>
</dbReference>
<gene>
    <name evidence="4" type="ORF">PYX00_005883</name>
</gene>
<dbReference type="InterPro" id="IPR009057">
    <property type="entry name" value="Homeodomain-like_sf"/>
</dbReference>
<dbReference type="InterPro" id="IPR001005">
    <property type="entry name" value="SANT/Myb"/>
</dbReference>
<organism evidence="4">
    <name type="scientific">Menopon gallinae</name>
    <name type="common">poultry shaft louse</name>
    <dbReference type="NCBI Taxonomy" id="328185"/>
    <lineage>
        <taxon>Eukaryota</taxon>
        <taxon>Metazoa</taxon>
        <taxon>Ecdysozoa</taxon>
        <taxon>Arthropoda</taxon>
        <taxon>Hexapoda</taxon>
        <taxon>Insecta</taxon>
        <taxon>Pterygota</taxon>
        <taxon>Neoptera</taxon>
        <taxon>Paraneoptera</taxon>
        <taxon>Psocodea</taxon>
        <taxon>Troctomorpha</taxon>
        <taxon>Phthiraptera</taxon>
        <taxon>Amblycera</taxon>
        <taxon>Menoponidae</taxon>
        <taxon>Menopon</taxon>
    </lineage>
</organism>
<dbReference type="Gene3D" id="1.10.10.60">
    <property type="entry name" value="Homeodomain-like"/>
    <property type="match status" value="1"/>
</dbReference>